<feature type="active site" evidence="6">
    <location>
        <position position="77"/>
    </location>
</feature>
<dbReference type="SUPFAM" id="SSF51306">
    <property type="entry name" value="LexA/Signal peptidase"/>
    <property type="match status" value="1"/>
</dbReference>
<dbReference type="PANTHER" id="PTHR43390:SF1">
    <property type="entry name" value="CHLOROPLAST PROCESSING PEPTIDASE"/>
    <property type="match status" value="1"/>
</dbReference>
<dbReference type="PROSITE" id="PS00761">
    <property type="entry name" value="SPASE_I_3"/>
    <property type="match status" value="1"/>
</dbReference>
<evidence type="ECO:0000256" key="2">
    <source>
        <dbReference type="ARBA" id="ARBA00004401"/>
    </source>
</evidence>
<gene>
    <name evidence="10" type="ORF">SAMN04488554_0849</name>
</gene>
<dbReference type="Gene3D" id="2.10.109.10">
    <property type="entry name" value="Umud Fragment, subunit A"/>
    <property type="match status" value="1"/>
</dbReference>
<dbReference type="PANTHER" id="PTHR43390">
    <property type="entry name" value="SIGNAL PEPTIDASE I"/>
    <property type="match status" value="1"/>
</dbReference>
<keyword evidence="7" id="KW-0645">Protease</keyword>
<evidence type="ECO:0000256" key="1">
    <source>
        <dbReference type="ARBA" id="ARBA00000677"/>
    </source>
</evidence>
<evidence type="ECO:0000256" key="7">
    <source>
        <dbReference type="RuleBase" id="RU362042"/>
    </source>
</evidence>
<dbReference type="InterPro" id="IPR000223">
    <property type="entry name" value="Pept_S26A_signal_pept_1"/>
</dbReference>
<comment type="subcellular location">
    <subcellularLocation>
        <location evidence="2">Cell membrane</location>
        <topology evidence="2">Single-pass type II membrane protein</topology>
    </subcellularLocation>
    <subcellularLocation>
        <location evidence="7">Membrane</location>
        <topology evidence="7">Single-pass type II membrane protein</topology>
    </subcellularLocation>
</comment>
<accession>A0A1H5E0A8</accession>
<dbReference type="EC" id="3.4.21.89" evidence="4 7"/>
<evidence type="ECO:0000256" key="6">
    <source>
        <dbReference type="PIRSR" id="PIRSR600223-1"/>
    </source>
</evidence>
<dbReference type="GO" id="GO:0004252">
    <property type="term" value="F:serine-type endopeptidase activity"/>
    <property type="evidence" value="ECO:0007669"/>
    <property type="project" value="InterPro"/>
</dbReference>
<dbReference type="GO" id="GO:0006465">
    <property type="term" value="P:signal peptide processing"/>
    <property type="evidence" value="ECO:0007669"/>
    <property type="project" value="InterPro"/>
</dbReference>
<dbReference type="CDD" id="cd06530">
    <property type="entry name" value="S26_SPase_I"/>
    <property type="match status" value="1"/>
</dbReference>
<dbReference type="Pfam" id="PF10502">
    <property type="entry name" value="Peptidase_S26"/>
    <property type="match status" value="1"/>
</dbReference>
<dbReference type="EMBL" id="FNTX01000001">
    <property type="protein sequence ID" value="SED84446.1"/>
    <property type="molecule type" value="Genomic_DNA"/>
</dbReference>
<dbReference type="GO" id="GO:0009003">
    <property type="term" value="F:signal peptidase activity"/>
    <property type="evidence" value="ECO:0007669"/>
    <property type="project" value="UniProtKB-EC"/>
</dbReference>
<dbReference type="AlphaFoldDB" id="A0A1H5E0A8"/>
<feature type="region of interest" description="Disordered" evidence="8">
    <location>
        <begin position="1"/>
        <end position="37"/>
    </location>
</feature>
<comment type="similarity">
    <text evidence="3 7">Belongs to the peptidase S26 family.</text>
</comment>
<dbReference type="STRING" id="648782.SAMN04488554_0849"/>
<evidence type="ECO:0000313" key="11">
    <source>
        <dbReference type="Proteomes" id="UP000199220"/>
    </source>
</evidence>
<dbReference type="InterPro" id="IPR036286">
    <property type="entry name" value="LexA/Signal_pep-like_sf"/>
</dbReference>
<name>A0A1H5E0A8_9MICO</name>
<dbReference type="Proteomes" id="UP000199220">
    <property type="component" value="Unassembled WGS sequence"/>
</dbReference>
<dbReference type="InterPro" id="IPR019533">
    <property type="entry name" value="Peptidase_S26"/>
</dbReference>
<protein>
    <recommendedName>
        <fullName evidence="4 7">Signal peptidase I</fullName>
        <ecNumber evidence="4 7">3.4.21.89</ecNumber>
    </recommendedName>
</protein>
<sequence>MGTEGDAGDTSADESVPDDGAGDAAEQSGEDRSAPTRRRHPVVTFVRESVVVLVSALVLSLVVKSFLAQAFYIPSESMEHTLEVGDRLVVNKLAPDVMDLERGDVVVFLDPGGWLDVPPQELSQFEQVLTWIGVLPEHADEHVIKRVIGLPGDHVVCCSDDGLVTVNDVPITEPYVADGAAPSEQEFDVTVPAGHLYVLGDNRPRSKDSRYNGGSVGGGFVPVRNVVGTAFVITWPLERITWLTDPDETFADVPDPS</sequence>
<evidence type="ECO:0000256" key="5">
    <source>
        <dbReference type="ARBA" id="ARBA00022801"/>
    </source>
</evidence>
<dbReference type="OrthoDB" id="9815782at2"/>
<proteinExistence type="inferred from homology"/>
<dbReference type="RefSeq" id="WP_089771827.1">
    <property type="nucleotide sequence ID" value="NZ_FNTX01000001.1"/>
</dbReference>
<evidence type="ECO:0000256" key="8">
    <source>
        <dbReference type="SAM" id="MobiDB-lite"/>
    </source>
</evidence>
<dbReference type="InterPro" id="IPR019758">
    <property type="entry name" value="Pept_S26A_signal_pept_1_CS"/>
</dbReference>
<evidence type="ECO:0000256" key="4">
    <source>
        <dbReference type="ARBA" id="ARBA00013208"/>
    </source>
</evidence>
<dbReference type="PRINTS" id="PR00727">
    <property type="entry name" value="LEADERPTASE"/>
</dbReference>
<comment type="catalytic activity">
    <reaction evidence="1 7">
        <text>Cleavage of hydrophobic, N-terminal signal or leader sequences from secreted and periplasmic proteins.</text>
        <dbReference type="EC" id="3.4.21.89"/>
    </reaction>
</comment>
<feature type="domain" description="Peptidase S26" evidence="9">
    <location>
        <begin position="47"/>
        <end position="235"/>
    </location>
</feature>
<keyword evidence="5 7" id="KW-0378">Hydrolase</keyword>
<evidence type="ECO:0000313" key="10">
    <source>
        <dbReference type="EMBL" id="SED84446.1"/>
    </source>
</evidence>
<reference evidence="11" key="1">
    <citation type="submission" date="2016-10" db="EMBL/GenBank/DDBJ databases">
        <authorList>
            <person name="Varghese N."/>
            <person name="Submissions S."/>
        </authorList>
    </citation>
    <scope>NUCLEOTIDE SEQUENCE [LARGE SCALE GENOMIC DNA]</scope>
    <source>
        <strain evidence="11">DSM 21368</strain>
    </source>
</reference>
<dbReference type="NCBIfam" id="TIGR02227">
    <property type="entry name" value="sigpep_I_bact"/>
    <property type="match status" value="1"/>
</dbReference>
<dbReference type="GO" id="GO:0005886">
    <property type="term" value="C:plasma membrane"/>
    <property type="evidence" value="ECO:0007669"/>
    <property type="project" value="UniProtKB-SubCell"/>
</dbReference>
<keyword evidence="11" id="KW-1185">Reference proteome</keyword>
<feature type="compositionally biased region" description="Acidic residues" evidence="8">
    <location>
        <begin position="11"/>
        <end position="21"/>
    </location>
</feature>
<feature type="active site" evidence="6">
    <location>
        <position position="145"/>
    </location>
</feature>
<evidence type="ECO:0000256" key="3">
    <source>
        <dbReference type="ARBA" id="ARBA00009370"/>
    </source>
</evidence>
<organism evidence="10 11">
    <name type="scientific">Ruania alba</name>
    <dbReference type="NCBI Taxonomy" id="648782"/>
    <lineage>
        <taxon>Bacteria</taxon>
        <taxon>Bacillati</taxon>
        <taxon>Actinomycetota</taxon>
        <taxon>Actinomycetes</taxon>
        <taxon>Micrococcales</taxon>
        <taxon>Ruaniaceae</taxon>
        <taxon>Ruania</taxon>
    </lineage>
</organism>
<evidence type="ECO:0000259" key="9">
    <source>
        <dbReference type="Pfam" id="PF10502"/>
    </source>
</evidence>